<evidence type="ECO:0000256" key="1">
    <source>
        <dbReference type="ARBA" id="ARBA00023295"/>
    </source>
</evidence>
<protein>
    <submittedName>
        <fullName evidence="4">Fibronectin type III domain-containing protein</fullName>
    </submittedName>
</protein>
<feature type="domain" description="Fibronectin type-III" evidence="3">
    <location>
        <begin position="110"/>
        <end position="205"/>
    </location>
</feature>
<dbReference type="Pfam" id="PF25788">
    <property type="entry name" value="Ig_Rha78A_N"/>
    <property type="match status" value="1"/>
</dbReference>
<dbReference type="SUPFAM" id="SSF49265">
    <property type="entry name" value="Fibronectin type III"/>
    <property type="match status" value="2"/>
</dbReference>
<name>A0AAW6ZEH2_9ACTO</name>
<dbReference type="InterPro" id="IPR036116">
    <property type="entry name" value="FN3_sf"/>
</dbReference>
<dbReference type="InterPro" id="IPR003961">
    <property type="entry name" value="FN3_dom"/>
</dbReference>
<dbReference type="EMBL" id="JASPDQ010000014">
    <property type="protein sequence ID" value="MDK8602117.1"/>
    <property type="molecule type" value="Genomic_DNA"/>
</dbReference>
<dbReference type="CDD" id="cd00063">
    <property type="entry name" value="FN3"/>
    <property type="match status" value="1"/>
</dbReference>
<evidence type="ECO:0000313" key="4">
    <source>
        <dbReference type="EMBL" id="MDK8602117.1"/>
    </source>
</evidence>
<keyword evidence="2" id="KW-0119">Carbohydrate metabolism</keyword>
<dbReference type="PROSITE" id="PS50853">
    <property type="entry name" value="FN3"/>
    <property type="match status" value="1"/>
</dbReference>
<evidence type="ECO:0000313" key="5">
    <source>
        <dbReference type="Proteomes" id="UP001225576"/>
    </source>
</evidence>
<comment type="caution">
    <text evidence="4">The sequence shown here is derived from an EMBL/GenBank/DDBJ whole genome shotgun (WGS) entry which is preliminary data.</text>
</comment>
<dbReference type="AlphaFoldDB" id="A0AAW6ZEH2"/>
<gene>
    <name evidence="4" type="ORF">QP858_06575</name>
</gene>
<dbReference type="GO" id="GO:0016798">
    <property type="term" value="F:hydrolase activity, acting on glycosyl bonds"/>
    <property type="evidence" value="ECO:0007669"/>
    <property type="project" value="UniProtKB-KW"/>
</dbReference>
<reference evidence="4" key="1">
    <citation type="submission" date="2023-05" db="EMBL/GenBank/DDBJ databases">
        <title>Genomic Catalog of Human Bladder Bacteria.</title>
        <authorList>
            <person name="Du J."/>
        </authorList>
    </citation>
    <scope>NUCLEOTIDE SEQUENCE</scope>
    <source>
        <strain evidence="4">UMB1304A</strain>
    </source>
</reference>
<keyword evidence="1" id="KW-0378">Hydrolase</keyword>
<evidence type="ECO:0000256" key="2">
    <source>
        <dbReference type="ARBA" id="ARBA00023326"/>
    </source>
</evidence>
<sequence>MQLGLDFSTATQATSQTVVAIVYLRCTAGYVSDNYNTLVFYGGVSKSISNVNGTISAGQSHELGRASFTVPRLQGRANSYAVGARLDGYTVGTPSVTKNGSVPSAGYNSPARPLLYVTRQSDSRVQITWDTTPDTGAPVHGFNLEQREDGGTWRRIMNTADGTLRGWTDTSVSRGHVYDYRVRAVGPGGESEWNTYNGLYMTPFAPASVVAARDGRDVVVTWANRGVGDYTTHVWQGDTTAGAANLSGPLDPGVNSFRATGLDVTKEYVFTVGHITPDGLTATTRSNMVRLLAAPLAPTNLAPNGTFEPTSTPIKFTWSHNPTDGTAQSKYEFQHRKVGNTSWSSSGIRLSSDASYQIPLSQTGTYEWKVRTWGQDTTKSSGWSQIATVNLQARPSASWVGLPSKVTSDRVTATFTDSISGEHQFEVELVINGRTMRKVTGTKGRGNRSLMFTALPNGASCQLRVRVLDMVWSNWTTASFTVAYDAPGAPTVSTTWVRETGAVTLKVTFSGASPVTNHVRVERLTPSSTGEPVLIADNVRNGQTVTDSTPSGNGVNKYRVTAVNTSLATSTSVEVEVDTSTAPIRDIMLTPVSGAAPVMVRWDPERQITFGVTDMVLHYMAGRSRPVVFSGLHRDREVKVEGTILRSEVSNVDAFLALVDAAVPVLYRDPAGVRVWGAISSIDIGRSRQVGSHDVSFTVREVDYAE</sequence>
<dbReference type="RefSeq" id="WP_285321505.1">
    <property type="nucleotide sequence ID" value="NZ_JASPDQ010000014.1"/>
</dbReference>
<keyword evidence="1" id="KW-0326">Glycosidase</keyword>
<dbReference type="GO" id="GO:0000272">
    <property type="term" value="P:polysaccharide catabolic process"/>
    <property type="evidence" value="ECO:0007669"/>
    <property type="project" value="UniProtKB-KW"/>
</dbReference>
<proteinExistence type="predicted"/>
<evidence type="ECO:0000259" key="3">
    <source>
        <dbReference type="PROSITE" id="PS50853"/>
    </source>
</evidence>
<organism evidence="4 5">
    <name type="scientific">Trueperella bernardiae</name>
    <dbReference type="NCBI Taxonomy" id="59561"/>
    <lineage>
        <taxon>Bacteria</taxon>
        <taxon>Bacillati</taxon>
        <taxon>Actinomycetota</taxon>
        <taxon>Actinomycetes</taxon>
        <taxon>Actinomycetales</taxon>
        <taxon>Actinomycetaceae</taxon>
        <taxon>Trueperella</taxon>
    </lineage>
</organism>
<dbReference type="Gene3D" id="2.60.40.10">
    <property type="entry name" value="Immunoglobulins"/>
    <property type="match status" value="2"/>
</dbReference>
<accession>A0AAW6ZEH2</accession>
<dbReference type="SMART" id="SM00060">
    <property type="entry name" value="FN3"/>
    <property type="match status" value="2"/>
</dbReference>
<dbReference type="Proteomes" id="UP001225576">
    <property type="component" value="Unassembled WGS sequence"/>
</dbReference>
<keyword evidence="2" id="KW-0624">Polysaccharide degradation</keyword>
<dbReference type="InterPro" id="IPR013783">
    <property type="entry name" value="Ig-like_fold"/>
</dbReference>